<dbReference type="InterPro" id="IPR034660">
    <property type="entry name" value="DinB/YfiT-like"/>
</dbReference>
<sequence>MKQLLQKYTAYNHWANNEIVTTLLKLTPEQSEQDLGGSFGTLRDTVLHVWNAESTWYQRLLLVEKPIRPGDDYIGAFQDACSAWVRQSKQLAEWVVAATPARLGHVVAFTRQKNEHYKMQVEDILMHVCNHSTFHRGQMVHMLRQLGIKKVPSTDFNRYTNKN</sequence>
<evidence type="ECO:0000256" key="1">
    <source>
        <dbReference type="ARBA" id="ARBA00008635"/>
    </source>
</evidence>
<dbReference type="PANTHER" id="PTHR37302">
    <property type="entry name" value="SLR1116 PROTEIN"/>
    <property type="match status" value="1"/>
</dbReference>
<dbReference type="Pfam" id="PF05163">
    <property type="entry name" value="DinB"/>
    <property type="match status" value="1"/>
</dbReference>
<organism evidence="4 5">
    <name type="scientific">Chitinophaga dinghuensis</name>
    <dbReference type="NCBI Taxonomy" id="1539050"/>
    <lineage>
        <taxon>Bacteria</taxon>
        <taxon>Pseudomonadati</taxon>
        <taxon>Bacteroidota</taxon>
        <taxon>Chitinophagia</taxon>
        <taxon>Chitinophagales</taxon>
        <taxon>Chitinophagaceae</taxon>
        <taxon>Chitinophaga</taxon>
    </lineage>
</organism>
<evidence type="ECO:0000256" key="2">
    <source>
        <dbReference type="ARBA" id="ARBA00022723"/>
    </source>
</evidence>
<keyword evidence="2 3" id="KW-0479">Metal-binding</keyword>
<dbReference type="PANTHER" id="PTHR37302:SF3">
    <property type="entry name" value="DAMAGE-INDUCIBLE PROTEIN DINB"/>
    <property type="match status" value="1"/>
</dbReference>
<comment type="similarity">
    <text evidence="1">Belongs to the DinB family.</text>
</comment>
<dbReference type="Proteomes" id="UP000249819">
    <property type="component" value="Unassembled WGS sequence"/>
</dbReference>
<dbReference type="RefSeq" id="WP_111595156.1">
    <property type="nucleotide sequence ID" value="NZ_QLMA01000011.1"/>
</dbReference>
<dbReference type="InterPro" id="IPR007837">
    <property type="entry name" value="DinB"/>
</dbReference>
<feature type="binding site" evidence="3">
    <location>
        <position position="48"/>
    </location>
    <ligand>
        <name>a divalent metal cation</name>
        <dbReference type="ChEBI" id="CHEBI:60240"/>
    </ligand>
</feature>
<keyword evidence="5" id="KW-1185">Reference proteome</keyword>
<dbReference type="OrthoDB" id="9811413at2"/>
<accession>A0A327VM40</accession>
<dbReference type="SUPFAM" id="SSF109854">
    <property type="entry name" value="DinB/YfiT-like putative metalloenzymes"/>
    <property type="match status" value="1"/>
</dbReference>
<gene>
    <name evidence="4" type="ORF">CLV59_11140</name>
</gene>
<evidence type="ECO:0000256" key="3">
    <source>
        <dbReference type="PIRSR" id="PIRSR607837-1"/>
    </source>
</evidence>
<comment type="caution">
    <text evidence="4">The sequence shown here is derived from an EMBL/GenBank/DDBJ whole genome shotgun (WGS) entry which is preliminary data.</text>
</comment>
<dbReference type="GO" id="GO:0046872">
    <property type="term" value="F:metal ion binding"/>
    <property type="evidence" value="ECO:0007669"/>
    <property type="project" value="UniProtKB-KW"/>
</dbReference>
<proteinExistence type="inferred from homology"/>
<evidence type="ECO:0000313" key="5">
    <source>
        <dbReference type="Proteomes" id="UP000249819"/>
    </source>
</evidence>
<reference evidence="4 5" key="1">
    <citation type="submission" date="2018-06" db="EMBL/GenBank/DDBJ databases">
        <title>Genomic Encyclopedia of Archaeal and Bacterial Type Strains, Phase II (KMG-II): from individual species to whole genera.</title>
        <authorList>
            <person name="Goeker M."/>
        </authorList>
    </citation>
    <scope>NUCLEOTIDE SEQUENCE [LARGE SCALE GENOMIC DNA]</scope>
    <source>
        <strain evidence="4 5">DSM 29821</strain>
    </source>
</reference>
<dbReference type="AlphaFoldDB" id="A0A327VM40"/>
<protein>
    <submittedName>
        <fullName evidence="4">Putative damage-inducible protein DinB</fullName>
    </submittedName>
</protein>
<evidence type="ECO:0000313" key="4">
    <source>
        <dbReference type="EMBL" id="RAJ73921.1"/>
    </source>
</evidence>
<feature type="binding site" evidence="3">
    <location>
        <position position="131"/>
    </location>
    <ligand>
        <name>a divalent metal cation</name>
        <dbReference type="ChEBI" id="CHEBI:60240"/>
    </ligand>
</feature>
<dbReference type="Gene3D" id="1.20.120.450">
    <property type="entry name" value="dinb family like domain"/>
    <property type="match status" value="1"/>
</dbReference>
<name>A0A327VM40_9BACT</name>
<dbReference type="EMBL" id="QLMA01000011">
    <property type="protein sequence ID" value="RAJ73921.1"/>
    <property type="molecule type" value="Genomic_DNA"/>
</dbReference>
<feature type="binding site" evidence="3">
    <location>
        <position position="135"/>
    </location>
    <ligand>
        <name>a divalent metal cation</name>
        <dbReference type="ChEBI" id="CHEBI:60240"/>
    </ligand>
</feature>